<reference evidence="2" key="1">
    <citation type="journal article" date="2024" name="Proc. Natl. Acad. Sci. U.S.A.">
        <title>Extraordinary preservation of gene collinearity over three hundred million years revealed in homosporous lycophytes.</title>
        <authorList>
            <person name="Li C."/>
            <person name="Wickell D."/>
            <person name="Kuo L.Y."/>
            <person name="Chen X."/>
            <person name="Nie B."/>
            <person name="Liao X."/>
            <person name="Peng D."/>
            <person name="Ji J."/>
            <person name="Jenkins J."/>
            <person name="Williams M."/>
            <person name="Shu S."/>
            <person name="Plott C."/>
            <person name="Barry K."/>
            <person name="Rajasekar S."/>
            <person name="Grimwood J."/>
            <person name="Han X."/>
            <person name="Sun S."/>
            <person name="Hou Z."/>
            <person name="He W."/>
            <person name="Dai G."/>
            <person name="Sun C."/>
            <person name="Schmutz J."/>
            <person name="Leebens-Mack J.H."/>
            <person name="Li F.W."/>
            <person name="Wang L."/>
        </authorList>
    </citation>
    <scope>NUCLEOTIDE SEQUENCE [LARGE SCALE GENOMIC DNA]</scope>
    <source>
        <strain evidence="2">cv. PW_Plant_1</strain>
    </source>
</reference>
<evidence type="ECO:0000313" key="1">
    <source>
        <dbReference type="EMBL" id="KAJ7534003.1"/>
    </source>
</evidence>
<sequence>MKTEADDSVKNSTETLAMFTLEPDWMHSSKLNYLKLGYYYLYERVIRQTFVKAMILVMLFQLARFQADDLMQLWSHLLNSKLASSLVGFVFLLFVGISYVICRQPSVYLIDFACFRPPSHLRAPFSTFIEHSILGNCFNEKSTDFQTKILERSGLGELTVLPESMHYLPPRPNLAAARREGEMVIFAALDELLEKTGVRPKDIDILITNCSMFNPTPSTSAMIVNHYKMRSNILSYHLSGMGCSAGVISIDLAKELLHVHRNKYAIVVSTETITQNSYFGNRRSMLLSNCLFRVGGAAVLLSNKSSERSRAKYQLLYSLRTHKGAVDASYRCVFQEQDEEGNNGVTLTKDLMLSAGDALKTNISSLGPLVLPLSEQLIFVAFIVAKLFNSKIKSYIPDFKMAFEHFCVHAGGKAVIDVVEKTLQLKPRDVESSRMTLYRFGNTSSSSIWYELGYIEAKGRMKKGDRTWQIAFGSGFKCNSAVWRALRNIDVPKRSPWLDCIHDLPVKIPEVIDF</sequence>
<comment type="caution">
    <text evidence="1">The sequence shown here is derived from an EMBL/GenBank/DDBJ whole genome shotgun (WGS) entry which is preliminary data.</text>
</comment>
<name>A0ACC2BW35_DIPCM</name>
<accession>A0ACC2BW35</accession>
<gene>
    <name evidence="1" type="ORF">O6H91_13G075100</name>
</gene>
<dbReference type="EMBL" id="CM055104">
    <property type="protein sequence ID" value="KAJ7534003.1"/>
    <property type="molecule type" value="Genomic_DNA"/>
</dbReference>
<keyword evidence="2" id="KW-1185">Reference proteome</keyword>
<dbReference type="Proteomes" id="UP001162992">
    <property type="component" value="Chromosome 13"/>
</dbReference>
<evidence type="ECO:0000313" key="2">
    <source>
        <dbReference type="Proteomes" id="UP001162992"/>
    </source>
</evidence>
<protein>
    <submittedName>
        <fullName evidence="1">Uncharacterized protein</fullName>
    </submittedName>
</protein>
<proteinExistence type="predicted"/>
<organism evidence="1 2">
    <name type="scientific">Diphasiastrum complanatum</name>
    <name type="common">Issler's clubmoss</name>
    <name type="synonym">Lycopodium complanatum</name>
    <dbReference type="NCBI Taxonomy" id="34168"/>
    <lineage>
        <taxon>Eukaryota</taxon>
        <taxon>Viridiplantae</taxon>
        <taxon>Streptophyta</taxon>
        <taxon>Embryophyta</taxon>
        <taxon>Tracheophyta</taxon>
        <taxon>Lycopodiopsida</taxon>
        <taxon>Lycopodiales</taxon>
        <taxon>Lycopodiaceae</taxon>
        <taxon>Lycopodioideae</taxon>
        <taxon>Diphasiastrum</taxon>
    </lineage>
</organism>